<evidence type="ECO:0000259" key="3">
    <source>
        <dbReference type="SMART" id="SM00822"/>
    </source>
</evidence>
<dbReference type="OrthoDB" id="9810734at2"/>
<dbReference type="GO" id="GO:0016020">
    <property type="term" value="C:membrane"/>
    <property type="evidence" value="ECO:0007669"/>
    <property type="project" value="TreeGrafter"/>
</dbReference>
<dbReference type="PATRIC" id="fig|1304275.5.peg.2403"/>
<evidence type="ECO:0000256" key="2">
    <source>
        <dbReference type="ARBA" id="ARBA00023002"/>
    </source>
</evidence>
<dbReference type="CDD" id="cd05233">
    <property type="entry name" value="SDR_c"/>
    <property type="match status" value="1"/>
</dbReference>
<dbReference type="EMBL" id="APNK01000017">
    <property type="protein sequence ID" value="KEZ77129.1"/>
    <property type="molecule type" value="Genomic_DNA"/>
</dbReference>
<dbReference type="GO" id="GO:0016491">
    <property type="term" value="F:oxidoreductase activity"/>
    <property type="evidence" value="ECO:0007669"/>
    <property type="project" value="UniProtKB-KW"/>
</dbReference>
<protein>
    <submittedName>
        <fullName evidence="4">Short chain dehydrogenase</fullName>
    </submittedName>
</protein>
<comment type="similarity">
    <text evidence="1">Belongs to the short-chain dehydrogenases/reductases (SDR) family.</text>
</comment>
<dbReference type="InterPro" id="IPR036291">
    <property type="entry name" value="NAD(P)-bd_dom_sf"/>
</dbReference>
<dbReference type="Gene3D" id="3.40.50.720">
    <property type="entry name" value="NAD(P)-binding Rossmann-like Domain"/>
    <property type="match status" value="2"/>
</dbReference>
<dbReference type="NCBIfam" id="NF005539">
    <property type="entry name" value="PRK07201.1"/>
    <property type="match status" value="1"/>
</dbReference>
<dbReference type="PANTHER" id="PTHR44196">
    <property type="entry name" value="DEHYDROGENASE/REDUCTASE SDR FAMILY MEMBER 7B"/>
    <property type="match status" value="1"/>
</dbReference>
<dbReference type="CDD" id="cd05263">
    <property type="entry name" value="MupV_like_SDR_e"/>
    <property type="match status" value="1"/>
</dbReference>
<keyword evidence="2" id="KW-0560">Oxidoreductase</keyword>
<accession>A0A084IK95</accession>
<dbReference type="InterPro" id="IPR013120">
    <property type="entry name" value="FAR_NAD-bd"/>
</dbReference>
<evidence type="ECO:0000313" key="5">
    <source>
        <dbReference type="Proteomes" id="UP000028302"/>
    </source>
</evidence>
<dbReference type="Proteomes" id="UP000028302">
    <property type="component" value="Unassembled WGS sequence"/>
</dbReference>
<keyword evidence="5" id="KW-1185">Reference proteome</keyword>
<dbReference type="eggNOG" id="COG4221">
    <property type="taxonomic scope" value="Bacteria"/>
</dbReference>
<dbReference type="InterPro" id="IPR057313">
    <property type="entry name" value="Maqu_2507-like"/>
</dbReference>
<dbReference type="SMART" id="SM00822">
    <property type="entry name" value="PKS_KR"/>
    <property type="match status" value="1"/>
</dbReference>
<dbReference type="PRINTS" id="PR00080">
    <property type="entry name" value="SDRFAMILY"/>
</dbReference>
<dbReference type="RefSeq" id="WP_037338300.1">
    <property type="nucleotide sequence ID" value="NZ_APNK01000017.1"/>
</dbReference>
<dbReference type="PRINTS" id="PR00081">
    <property type="entry name" value="GDHRDH"/>
</dbReference>
<evidence type="ECO:0000313" key="4">
    <source>
        <dbReference type="EMBL" id="KEZ77129.1"/>
    </source>
</evidence>
<dbReference type="InterPro" id="IPR057326">
    <property type="entry name" value="KR_dom"/>
</dbReference>
<dbReference type="PROSITE" id="PS00061">
    <property type="entry name" value="ADH_SHORT"/>
    <property type="match status" value="1"/>
</dbReference>
<dbReference type="InterPro" id="IPR020904">
    <property type="entry name" value="Sc_DH/Rdtase_CS"/>
</dbReference>
<feature type="domain" description="Ketoreductase" evidence="3">
    <location>
        <begin position="385"/>
        <end position="561"/>
    </location>
</feature>
<comment type="caution">
    <text evidence="4">The sequence shown here is derived from an EMBL/GenBank/DDBJ whole genome shotgun (WGS) entry which is preliminary data.</text>
</comment>
<dbReference type="AlphaFoldDB" id="A0A084IK95"/>
<dbReference type="PANTHER" id="PTHR44196:SF1">
    <property type="entry name" value="DEHYDROGENASE_REDUCTASE SDR FAMILY MEMBER 7B"/>
    <property type="match status" value="1"/>
</dbReference>
<dbReference type="InterPro" id="IPR002347">
    <property type="entry name" value="SDR_fam"/>
</dbReference>
<evidence type="ECO:0000256" key="1">
    <source>
        <dbReference type="ARBA" id="ARBA00006484"/>
    </source>
</evidence>
<dbReference type="Pfam" id="PF00106">
    <property type="entry name" value="adh_short"/>
    <property type="match status" value="1"/>
</dbReference>
<proteinExistence type="inferred from homology"/>
<dbReference type="Pfam" id="PF07993">
    <property type="entry name" value="NAD_binding_4"/>
    <property type="match status" value="1"/>
</dbReference>
<name>A0A084IK95_SALHC</name>
<dbReference type="STRING" id="1304275.C41B8_11783"/>
<dbReference type="eggNOG" id="COG3320">
    <property type="taxonomic scope" value="Bacteria"/>
</dbReference>
<sequence>MKYLVTGATGFIGRFLVERLLARRAATVYVLMRRASSAKMDALREALGADEERLIPVWGDITRDGVIDATAREELAGTIDHIFHLAAVYDMNMTDAEADRVNNQGTANMVALAHALANESRRKPVFHHMSSVAIAGADYEGVFTDDMFDVGQQLHHPYYRTKFESEAIVRERAQVPWKVYRPGMVVGHSKTGQIDKIDGPYYFFPAIKALRDNLPKWLPLLGIEGGRMPVVPVDYVVEAMVHIAHKRSGEGQAYFLIQPDPPTAGAMLKTFVRAAHGPDVIHNLPSQQWSAATERQIKQLVGRLPMAGWVEKRLAKTMGIPVSILGYINNRAIFDDANTRAALSGSGIHCPKLSDYAETLWRYWEMHIDCDVEVPATLVRRVSGRVVVITGASSGIGFMTAKKMARAGATVCMIARNPDKLEETRAIVERMGGRAFAYPCDLSRLEAIDECTATILRDHHHVDILVNNAGHSIRRAVFESLGRFHDYERTMQLNYFGAIRMIFNLLPSMAKRRAGHIINISSIGVLTNAPRFSAYVASKAALDAFSRCLSPEVASRNIHLTTIYMPLVRTPMIAPTKLYDYVPALTPEQAADMIVDAIIDRPKSIASPLGTTAQVSYAMWPKLNDFVLHKAFHMFPSSKAAQGYAGRKTQPEKPDIRARLLAAILPGPYW</sequence>
<gene>
    <name evidence="4" type="ORF">C41B8_11783</name>
</gene>
<organism evidence="4 5">
    <name type="scientific">Salinisphaera hydrothermalis (strain C41B8)</name>
    <dbReference type="NCBI Taxonomy" id="1304275"/>
    <lineage>
        <taxon>Bacteria</taxon>
        <taxon>Pseudomonadati</taxon>
        <taxon>Pseudomonadota</taxon>
        <taxon>Gammaproteobacteria</taxon>
        <taxon>Salinisphaerales</taxon>
        <taxon>Salinisphaeraceae</taxon>
        <taxon>Salinisphaera</taxon>
    </lineage>
</organism>
<dbReference type="SUPFAM" id="SSF51735">
    <property type="entry name" value="NAD(P)-binding Rossmann-fold domains"/>
    <property type="match status" value="2"/>
</dbReference>
<reference evidence="4 5" key="1">
    <citation type="submission" date="2013-03" db="EMBL/GenBank/DDBJ databases">
        <title>Salinisphaera hydrothermalis C41B8 Genome Sequencing.</title>
        <authorList>
            <person name="Li C."/>
            <person name="Lai Q."/>
            <person name="Shao Z."/>
        </authorList>
    </citation>
    <scope>NUCLEOTIDE SEQUENCE [LARGE SCALE GENOMIC DNA]</scope>
    <source>
        <strain evidence="4 5">C41B8</strain>
    </source>
</reference>
<dbReference type="FunFam" id="3.40.50.720:FF:000084">
    <property type="entry name" value="Short-chain dehydrogenase reductase"/>
    <property type="match status" value="1"/>
</dbReference>